<dbReference type="AlphaFoldDB" id="A0A0A0LA14"/>
<protein>
    <submittedName>
        <fullName evidence="1">Uncharacterized protein</fullName>
    </submittedName>
</protein>
<reference evidence="1 2" key="4">
    <citation type="journal article" date="2011" name="BMC Genomics">
        <title>RNA-Seq improves annotation of protein-coding genes in the cucumber genome.</title>
        <authorList>
            <person name="Li Z."/>
            <person name="Zhang Z."/>
            <person name="Yan P."/>
            <person name="Huang S."/>
            <person name="Fei Z."/>
            <person name="Lin K."/>
        </authorList>
    </citation>
    <scope>NUCLEOTIDE SEQUENCE [LARGE SCALE GENOMIC DNA]</scope>
    <source>
        <strain evidence="2">cv. 9930</strain>
    </source>
</reference>
<accession>A0A0A0LA14</accession>
<evidence type="ECO:0000313" key="1">
    <source>
        <dbReference type="EMBL" id="KGN57452.1"/>
    </source>
</evidence>
<dbReference type="EMBL" id="CM002924">
    <property type="protein sequence ID" value="KGN57452.1"/>
    <property type="molecule type" value="Genomic_DNA"/>
</dbReference>
<reference evidence="1 2" key="2">
    <citation type="journal article" date="2009" name="PLoS ONE">
        <title>An integrated genetic and cytogenetic map of the cucumber genome.</title>
        <authorList>
            <person name="Ren Y."/>
            <person name="Zhang Z."/>
            <person name="Liu J."/>
            <person name="Staub J.E."/>
            <person name="Han Y."/>
            <person name="Cheng Z."/>
            <person name="Li X."/>
            <person name="Lu J."/>
            <person name="Miao H."/>
            <person name="Kang H."/>
            <person name="Xie B."/>
            <person name="Gu X."/>
            <person name="Wang X."/>
            <person name="Du Y."/>
            <person name="Jin W."/>
            <person name="Huang S."/>
        </authorList>
    </citation>
    <scope>NUCLEOTIDE SEQUENCE [LARGE SCALE GENOMIC DNA]</scope>
    <source>
        <strain evidence="2">cv. 9930</strain>
    </source>
</reference>
<evidence type="ECO:0000313" key="2">
    <source>
        <dbReference type="Proteomes" id="UP000029981"/>
    </source>
</evidence>
<reference evidence="1 2" key="1">
    <citation type="journal article" date="2009" name="Nat. Genet.">
        <title>The genome of the cucumber, Cucumis sativus L.</title>
        <authorList>
            <person name="Huang S."/>
            <person name="Li R."/>
            <person name="Zhang Z."/>
            <person name="Li L."/>
            <person name="Gu X."/>
            <person name="Fan W."/>
            <person name="Lucas W.J."/>
            <person name="Wang X."/>
            <person name="Xie B."/>
            <person name="Ni P."/>
            <person name="Ren Y."/>
            <person name="Zhu H."/>
            <person name="Li J."/>
            <person name="Lin K."/>
            <person name="Jin W."/>
            <person name="Fei Z."/>
            <person name="Li G."/>
            <person name="Staub J."/>
            <person name="Kilian A."/>
            <person name="van der Vossen E.A."/>
            <person name="Wu Y."/>
            <person name="Guo J."/>
            <person name="He J."/>
            <person name="Jia Z."/>
            <person name="Ren Y."/>
            <person name="Tian G."/>
            <person name="Lu Y."/>
            <person name="Ruan J."/>
            <person name="Qian W."/>
            <person name="Wang M."/>
            <person name="Huang Q."/>
            <person name="Li B."/>
            <person name="Xuan Z."/>
            <person name="Cao J."/>
            <person name="Asan"/>
            <person name="Wu Z."/>
            <person name="Zhang J."/>
            <person name="Cai Q."/>
            <person name="Bai Y."/>
            <person name="Zhao B."/>
            <person name="Han Y."/>
            <person name="Li Y."/>
            <person name="Li X."/>
            <person name="Wang S."/>
            <person name="Shi Q."/>
            <person name="Liu S."/>
            <person name="Cho W.K."/>
            <person name="Kim J.Y."/>
            <person name="Xu Y."/>
            <person name="Heller-Uszynska K."/>
            <person name="Miao H."/>
            <person name="Cheng Z."/>
            <person name="Zhang S."/>
            <person name="Wu J."/>
            <person name="Yang Y."/>
            <person name="Kang H."/>
            <person name="Li M."/>
            <person name="Liang H."/>
            <person name="Ren X."/>
            <person name="Shi Z."/>
            <person name="Wen M."/>
            <person name="Jian M."/>
            <person name="Yang H."/>
            <person name="Zhang G."/>
            <person name="Yang Z."/>
            <person name="Chen R."/>
            <person name="Liu S."/>
            <person name="Li J."/>
            <person name="Ma L."/>
            <person name="Liu H."/>
            <person name="Zhou Y."/>
            <person name="Zhao J."/>
            <person name="Fang X."/>
            <person name="Li G."/>
            <person name="Fang L."/>
            <person name="Li Y."/>
            <person name="Liu D."/>
            <person name="Zheng H."/>
            <person name="Zhang Y."/>
            <person name="Qin N."/>
            <person name="Li Z."/>
            <person name="Yang G."/>
            <person name="Yang S."/>
            <person name="Bolund L."/>
            <person name="Kristiansen K."/>
            <person name="Zheng H."/>
            <person name="Li S."/>
            <person name="Zhang X."/>
            <person name="Yang H."/>
            <person name="Wang J."/>
            <person name="Sun R."/>
            <person name="Zhang B."/>
            <person name="Jiang S."/>
            <person name="Wang J."/>
            <person name="Du Y."/>
            <person name="Li S."/>
        </authorList>
    </citation>
    <scope>NUCLEOTIDE SEQUENCE [LARGE SCALE GENOMIC DNA]</scope>
    <source>
        <strain evidence="2">cv. 9930</strain>
    </source>
</reference>
<gene>
    <name evidence="1" type="ORF">Csa_3G187265</name>
</gene>
<organism evidence="1 2">
    <name type="scientific">Cucumis sativus</name>
    <name type="common">Cucumber</name>
    <dbReference type="NCBI Taxonomy" id="3659"/>
    <lineage>
        <taxon>Eukaryota</taxon>
        <taxon>Viridiplantae</taxon>
        <taxon>Streptophyta</taxon>
        <taxon>Embryophyta</taxon>
        <taxon>Tracheophyta</taxon>
        <taxon>Spermatophyta</taxon>
        <taxon>Magnoliopsida</taxon>
        <taxon>eudicotyledons</taxon>
        <taxon>Gunneridae</taxon>
        <taxon>Pentapetalae</taxon>
        <taxon>rosids</taxon>
        <taxon>fabids</taxon>
        <taxon>Cucurbitales</taxon>
        <taxon>Cucurbitaceae</taxon>
        <taxon>Benincaseae</taxon>
        <taxon>Cucumis</taxon>
    </lineage>
</organism>
<keyword evidence="2" id="KW-1185">Reference proteome</keyword>
<dbReference type="Gramene" id="KGN57452">
    <property type="protein sequence ID" value="KGN57452"/>
    <property type="gene ID" value="Csa_3G187265"/>
</dbReference>
<name>A0A0A0LA14_CUCSA</name>
<proteinExistence type="predicted"/>
<dbReference type="Proteomes" id="UP000029981">
    <property type="component" value="Chromosome 3"/>
</dbReference>
<sequence length="107" mass="12593">MMLLPQSLPLKPWSTSIFDAAFHLRASFFRRWHLFLCHPELLHHRLSTQSPSPSCRSVFNSHGSPWQGCLPVDFSLRRHHQPHLLHSDQIEKHISFVYGQLFPGEKW</sequence>
<reference evidence="1 2" key="3">
    <citation type="journal article" date="2010" name="BMC Genomics">
        <title>Transcriptome sequencing and comparative analysis of cucumber flowers with different sex types.</title>
        <authorList>
            <person name="Guo S."/>
            <person name="Zheng Y."/>
            <person name="Joung J.G."/>
            <person name="Liu S."/>
            <person name="Zhang Z."/>
            <person name="Crasta O.R."/>
            <person name="Sobral B.W."/>
            <person name="Xu Y."/>
            <person name="Huang S."/>
            <person name="Fei Z."/>
        </authorList>
    </citation>
    <scope>NUCLEOTIDE SEQUENCE [LARGE SCALE GENOMIC DNA]</scope>
    <source>
        <strain evidence="2">cv. 9930</strain>
    </source>
</reference>